<dbReference type="Gene3D" id="2.60.120.650">
    <property type="entry name" value="Cupin"/>
    <property type="match status" value="2"/>
</dbReference>
<dbReference type="InterPro" id="IPR022702">
    <property type="entry name" value="Cytosine_MeTrfase1_RFD"/>
</dbReference>
<dbReference type="InterPro" id="IPR029063">
    <property type="entry name" value="SAM-dependent_MTases_sf"/>
</dbReference>
<evidence type="ECO:0000256" key="7">
    <source>
        <dbReference type="ARBA" id="ARBA00022502"/>
    </source>
</evidence>
<evidence type="ECO:0000256" key="12">
    <source>
        <dbReference type="ARBA" id="ARBA00022723"/>
    </source>
</evidence>
<dbReference type="Pfam" id="PF08320">
    <property type="entry name" value="PIG-X"/>
    <property type="match status" value="1"/>
</dbReference>
<evidence type="ECO:0000256" key="4">
    <source>
        <dbReference type="ARBA" id="ARBA00004687"/>
    </source>
</evidence>
<evidence type="ECO:0000259" key="35">
    <source>
        <dbReference type="PROSITE" id="PS51038"/>
    </source>
</evidence>
<keyword evidence="22" id="KW-0238">DNA-binding</keyword>
<dbReference type="InterPro" id="IPR019787">
    <property type="entry name" value="Znf_PHD-finger"/>
</dbReference>
<dbReference type="EC" id="2.1.1.37" evidence="30"/>
<dbReference type="SUPFAM" id="SSF51197">
    <property type="entry name" value="Clavaminate synthase-like"/>
    <property type="match status" value="1"/>
</dbReference>
<feature type="domain" description="BAH" evidence="35">
    <location>
        <begin position="1982"/>
        <end position="2104"/>
    </location>
</feature>
<dbReference type="GO" id="GO:0005634">
    <property type="term" value="C:nucleus"/>
    <property type="evidence" value="ECO:0007669"/>
    <property type="project" value="UniProtKB-SubCell"/>
</dbReference>
<dbReference type="Gene3D" id="3.40.50.150">
    <property type="entry name" value="Vaccinia Virus protein VP39"/>
    <property type="match status" value="1"/>
</dbReference>
<dbReference type="Gene3D" id="3.30.40.10">
    <property type="entry name" value="Zinc/RING finger domain, C3HC4 (zinc finger)"/>
    <property type="match status" value="2"/>
</dbReference>
<evidence type="ECO:0000256" key="3">
    <source>
        <dbReference type="ARBA" id="ARBA00004389"/>
    </source>
</evidence>
<feature type="region of interest" description="Disordered" evidence="31">
    <location>
        <begin position="1400"/>
        <end position="1569"/>
    </location>
</feature>
<keyword evidence="23 32" id="KW-0472">Membrane</keyword>
<dbReference type="Pfam" id="PF21323">
    <property type="entry name" value="KDM5_C-hel"/>
    <property type="match status" value="1"/>
</dbReference>
<evidence type="ECO:0000256" key="32">
    <source>
        <dbReference type="SAM" id="Phobius"/>
    </source>
</evidence>
<comment type="catalytic activity">
    <reaction evidence="30">
        <text>a 2'-deoxycytidine in DNA + S-adenosyl-L-methionine = a 5-methyl-2'-deoxycytidine in DNA + S-adenosyl-L-homocysteine + H(+)</text>
        <dbReference type="Rhea" id="RHEA:13681"/>
        <dbReference type="Rhea" id="RHEA-COMP:11369"/>
        <dbReference type="Rhea" id="RHEA-COMP:11370"/>
        <dbReference type="ChEBI" id="CHEBI:15378"/>
        <dbReference type="ChEBI" id="CHEBI:57856"/>
        <dbReference type="ChEBI" id="CHEBI:59789"/>
        <dbReference type="ChEBI" id="CHEBI:85452"/>
        <dbReference type="ChEBI" id="CHEBI:85454"/>
        <dbReference type="EC" id="2.1.1.37"/>
    </reaction>
</comment>
<evidence type="ECO:0000256" key="2">
    <source>
        <dbReference type="ARBA" id="ARBA00004123"/>
    </source>
</evidence>
<keyword evidence="21" id="KW-0408">Iron</keyword>
<dbReference type="EMBL" id="CAJPEX010002046">
    <property type="protein sequence ID" value="CAG0920420.1"/>
    <property type="molecule type" value="Genomic_DNA"/>
</dbReference>
<gene>
    <name evidence="38" type="ORF">NMOB1V02_LOCUS7930</name>
</gene>
<dbReference type="InterPro" id="IPR001606">
    <property type="entry name" value="ARID_dom"/>
</dbReference>
<evidence type="ECO:0000259" key="37">
    <source>
        <dbReference type="PROSITE" id="PS51184"/>
    </source>
</evidence>
<accession>A0A7R9BTI5</accession>
<evidence type="ECO:0000256" key="24">
    <source>
        <dbReference type="ARBA" id="ARBA00023180"/>
    </source>
</evidence>
<dbReference type="PRINTS" id="PR00105">
    <property type="entry name" value="C5METTRFRASE"/>
</dbReference>
<evidence type="ECO:0000256" key="5">
    <source>
        <dbReference type="ARBA" id="ARBA00006801"/>
    </source>
</evidence>
<dbReference type="PROSITE" id="PS01359">
    <property type="entry name" value="ZF_PHD_1"/>
    <property type="match status" value="2"/>
</dbReference>
<evidence type="ECO:0000256" key="6">
    <source>
        <dbReference type="ARBA" id="ARBA00010345"/>
    </source>
</evidence>
<evidence type="ECO:0000256" key="11">
    <source>
        <dbReference type="ARBA" id="ARBA00022692"/>
    </source>
</evidence>
<dbReference type="EMBL" id="OA884083">
    <property type="protein sequence ID" value="CAD7280268.1"/>
    <property type="molecule type" value="Genomic_DNA"/>
</dbReference>
<keyword evidence="8 28" id="KW-0489">Methyltransferase</keyword>
<evidence type="ECO:0000256" key="13">
    <source>
        <dbReference type="ARBA" id="ARBA00022737"/>
    </source>
</evidence>
<dbReference type="Gene3D" id="3.90.120.10">
    <property type="entry name" value="DNA Methylase, subunit A, domain 2"/>
    <property type="match status" value="1"/>
</dbReference>
<dbReference type="InterPro" id="IPR013233">
    <property type="entry name" value="PIG-X/PBN1"/>
</dbReference>
<keyword evidence="17" id="KW-0156">Chromatin regulator</keyword>
<feature type="domain" description="JmjC" evidence="37">
    <location>
        <begin position="353"/>
        <end position="519"/>
    </location>
</feature>
<keyword evidence="19 32" id="KW-1133">Transmembrane helix</keyword>
<dbReference type="SMART" id="SM00545">
    <property type="entry name" value="JmjN"/>
    <property type="match status" value="1"/>
</dbReference>
<evidence type="ECO:0000256" key="28">
    <source>
        <dbReference type="PROSITE-ProRule" id="PRU01016"/>
    </source>
</evidence>
<dbReference type="InterPro" id="IPR003347">
    <property type="entry name" value="JmjC_dom"/>
</dbReference>
<evidence type="ECO:0000256" key="27">
    <source>
        <dbReference type="PROSITE-ProRule" id="PRU00146"/>
    </source>
</evidence>
<keyword evidence="14 27" id="KW-0863">Zinc-finger</keyword>
<keyword evidence="12" id="KW-0479">Metal-binding</keyword>
<evidence type="ECO:0000256" key="29">
    <source>
        <dbReference type="RuleBase" id="RU000416"/>
    </source>
</evidence>
<evidence type="ECO:0000313" key="39">
    <source>
        <dbReference type="Proteomes" id="UP000678499"/>
    </source>
</evidence>
<dbReference type="GO" id="GO:0005789">
    <property type="term" value="C:endoplasmic reticulum membrane"/>
    <property type="evidence" value="ECO:0007669"/>
    <property type="project" value="UniProtKB-SubCell"/>
</dbReference>
<dbReference type="InterPro" id="IPR036431">
    <property type="entry name" value="ARID_dom_sf"/>
</dbReference>
<dbReference type="GO" id="GO:0034647">
    <property type="term" value="F:histone H3K4me/H3K4me2/H3K4me3 demethylase activity"/>
    <property type="evidence" value="ECO:0007669"/>
    <property type="project" value="UniProtKB-EC"/>
</dbReference>
<dbReference type="Pfam" id="PF12047">
    <property type="entry name" value="DNMT1-RFD"/>
    <property type="match status" value="1"/>
</dbReference>
<keyword evidence="7" id="KW-0337">GPI-anchor biosynthesis</keyword>
<keyword evidence="24" id="KW-0325">Glycoprotein</keyword>
<dbReference type="SUPFAM" id="SSF57903">
    <property type="entry name" value="FYVE/PHD zinc finger"/>
    <property type="match status" value="3"/>
</dbReference>
<feature type="compositionally biased region" description="Basic and acidic residues" evidence="31">
    <location>
        <begin position="1519"/>
        <end position="1531"/>
    </location>
</feature>
<evidence type="ECO:0000256" key="9">
    <source>
        <dbReference type="ARBA" id="ARBA00022679"/>
    </source>
</evidence>
<feature type="compositionally biased region" description="Polar residues" evidence="31">
    <location>
        <begin position="1509"/>
        <end position="1518"/>
    </location>
</feature>
<dbReference type="GO" id="GO:0000785">
    <property type="term" value="C:chromatin"/>
    <property type="evidence" value="ECO:0007669"/>
    <property type="project" value="TreeGrafter"/>
</dbReference>
<dbReference type="SMART" id="SM00501">
    <property type="entry name" value="BRIGHT"/>
    <property type="match status" value="1"/>
</dbReference>
<dbReference type="SMART" id="SM01014">
    <property type="entry name" value="ARID"/>
    <property type="match status" value="1"/>
</dbReference>
<dbReference type="InterPro" id="IPR048615">
    <property type="entry name" value="KDM5_C-hel"/>
</dbReference>
<feature type="domain" description="JmjN" evidence="36">
    <location>
        <begin position="15"/>
        <end position="56"/>
    </location>
</feature>
<dbReference type="PROSITE" id="PS51038">
    <property type="entry name" value="BAH"/>
    <property type="match status" value="2"/>
</dbReference>
<dbReference type="Pfam" id="PF01388">
    <property type="entry name" value="ARID"/>
    <property type="match status" value="1"/>
</dbReference>
<sequence length="3038" mass="343039">MAREVTGEFIAPPDCPVFTPTVEEYEDPLVYIAKIRPYAEAYGICKIRPPQGWQPPFSVDMVNFKFTPRIQRINELEALTRIKIHFYNKIAKFFEINGKQLHLPTIGSTIVDLYELNKLVIENGGFSAVGKAEKWKNIAKKMNHPEAKANYLAEAYRQVLAPYHQFLDDRKRVQSENRIKKNAGRMSLLSQSVSSDKGAPDPALKDSVAHLFCEACDEGNREDELLLCDKCDERCWHTFCLVPKLDRVPEGEWWCPSCVETEISKPPETFGFDQAKVPYTLASFGRMADKFKIDYFSKSIPDISVDEVEKEYWKIVQTVDTEVEVEYGADLHTLEHGSGFPKEVVDDNVLRNYYVNSGWNLNKLPMLEGSVLRHINSDISGMMVPWMYVGMCFSTFCWHNEDHWSYSINYLHWGEPKTWYGVPGDKAEKFEDAMKETAPDLFRNSPDLLHQLVTLLSPTVLREKGVPLFRCIQYAGEFVVTFPRAYHAGFNQGLNFAEAVNFCPPDWINKGRASVNHYRDEKRMCVFSQDELVCKMAGEANELPMTVALATLEDLIYMRSTEAALRKEVFEKGIKKNERVIFELMSDDHRQCDFCKTTIFLSAIACTCAPNKLVCLTHYDKMCKCSFSKLTLKYRYVLEEMTALLEQVRAKTHPFKEWVHGCRPLLDKLHRSSNCKPTMDELRTCLLQGKVNELKSSKIWEGLSLTLHQCEKFSRAARRILRLDSIYENPFDADGNLLPPDPMSAGKMPLSVCKEFHPHDNKPCKLELRSFVQDVPDNMKTKSTESVLVPLNDFRKLLAILENFPVKIDEYDLLKDMLARAVALTHDTQEIIRTKAFSLEKIEDIIERSRSVYIEIPDFRKVVTVYEWKKWCMDVKNLSQQPGSLMLSQVKKLLEDYDDDNTEADASTCYAELLAMLELQAMNGQRGDSLLQLAPKIPFPELDNWIKDVKQTPLHPTNYDSLRAMHIKCIDWMRQLTVILQGQEQVPLIEDVEPILNELSRSDVDVPHLSNILEGVKGAKEWITFATKVVGPKMRLSLLQAVLPSAKLKEFREDHMKSRKHKSKETVVNECGIPKSFWKNRLPLTEAYNEAVKTEVQEMFAMRIENMAKNLPECICEETGDNARALLVCELCRTVYHEKCVLAAPWNRRSDRAKHEDWFLCFKCQKSERPPWKIIEKTFNQLKECRFRSMEADAFQRFACRVADWKTKAANCLEHYEQIWKYMDIPDYAKEPLQTQMCPAEGQSSSGETGVVSDSSNVAHSDKNAATSCMRSLDFSVPDNTANSVELVGLPDSHIGSLPAANLEEPIFAPSEGIANLNPLESDFIADISIDVLPIQDGFSEANSMPQNDLISDSQEEIRRLWQCLEWLFFEGLLIEASLPEKSEIWELLMQLRPPNLQNGRTVHEDMEEDDDVCEVVHQGESSRSRSDPGMEIGSDEEDCELPGSSSSKSLRSPMKSRMDCDSEIQTGPLAKRARSVNPGPGRPRGTLKPKAKSLRTSSESRTARRSSVGSRNSLPTKSDSDLAKRPEKGTKKSFKSKSNNSVEIQSGHEEDEEERCQIPNGCTLPDDPNYNQDKVEWIQCDVDGCNKWYHNFCLNLEKSAEELEQVKFICPMLMADSDDEIVILSDDSELSEDASSFENYSSSNASSSDSDNSSCRDISYPRENSHTTDLNGIGEIADMNVILPHYPEMFSAFEQEDFYCAVLGRKESDFKVVLRSDLQDGKCRLCKLRNPLKVPCDVFLPKNSIEKEMLRSRSSGNNLRTIETFDFQNYLFYDENRHMLSLEKKFDSCELFLAGEVRESGNASSDFEKVHSVGPILEWRISGKPGTTDPLISVSTERGVYQLLAPNARYAEMIEGLLKKAEFLFLVVTTLRKVPEGYEKSVRPKKPGYSTRTKSQSTPLVAKVFREEFSSSFVGGAASLVNSFDSMGLLTAPESEETEGEARMKVFDVLPLKRVAMLDGEPIKLENGVVAFSSCHISTLGMVRVGDFVSFKVDGSNPRYILKIVRFEKCNSEPTIHGLLFLQPQQTFIRNSIHPKQLFASLECVEMKASDASEVLTVHYRPHDIDWHDEGGAVIPDVNRLGNSDYFWRLTLDLTDGTFYVNEEIGTPSPVVKNCPGRICRSIFQNRISFDEDRQVLHVNGISVRLGDVIFVKGTAYPMQEASTEVTQSQNTRFQKSKMFPESHRKTKHYMGKGHYGAMPSTFRIGRIEKMWTSLDGAISLSVRKLYRAENVFESFSQFPVPNALFWSEEHTNINGNEVVCACDVFCAPDLENAPKLPPELFNHMKFVLVGMVGTDHEVLDLPPDVLKQFPKVPQGIVSPAPLKTMDLFCGIGGLSEGLKKSGIADVLWAVEQNPVVARTFQMNNPNAQMFVMDANDFAAVALRPGTCSQSDITSLRSYPGDILPPKKGTVEMIVGGPPCQGFSGLNRHRQGSAAVFQNSLIATFLGCIDYYRPRFAIMENVKNLAVLNKGRMLQLMLKALVDMGYQCRFAVLQAGRYGLPQSRQRLFVIAAAPGQRLPEWPKSVTPFSTKAGSGNVKKSGRVYAPDVGWIRDNPKDLSAPFKHVTVFEAIGDLPEIENSGRDKMMRYKSSSPQSYFQWLARGKGRQFVSDVVCRTLGNLAQVRISHIPYHPGADWRNLPNIRYVSANLNLGKLRYPYKDDDGKGAVCRCAEGRVCNLDDVQKDTLIPFSMVHTARHNGNWAGCFGRVQKNGFFPTVLTLPDPMRKSGTVLHYEQDRILSIRECARAQGFSDDYGLYGSTDDRYRQIGNAVPPPLALHIGIALGKAVEKSRFWKRESVEDEIPLIMLSSDSEGCPDSDMEVNIELMATGWTSSDACTVLLIHTIPKGAYVDPDEIADLQDAPLSRNTFLIKGAVDVEIPESAAEPHKLLAFCPLSTSENLLKAQLRFPVHLRYHAAVDGSVEALEAKVSFPAPRMLLLCDNMELDRACMRLSIKAPCDARNSSFCTWLGLKYKTNSGIITAMVPVGDVSLWLIVVLGTVIITGCACIYLIIVIHRKDKEFLAVETEKLKAMMREKLE</sequence>
<keyword evidence="11 32" id="KW-0812">Transmembrane</keyword>
<keyword evidence="16" id="KW-0862">Zinc</keyword>
<dbReference type="Pfam" id="PF08429">
    <property type="entry name" value="PLU-1"/>
    <property type="match status" value="1"/>
</dbReference>
<dbReference type="GO" id="GO:0006355">
    <property type="term" value="P:regulation of DNA-templated transcription"/>
    <property type="evidence" value="ECO:0007669"/>
    <property type="project" value="TreeGrafter"/>
</dbReference>
<dbReference type="InterPro" id="IPR031303">
    <property type="entry name" value="C5_meth_CS"/>
</dbReference>
<evidence type="ECO:0000256" key="25">
    <source>
        <dbReference type="ARBA" id="ARBA00023242"/>
    </source>
</evidence>
<dbReference type="SMART" id="SM00558">
    <property type="entry name" value="JmjC"/>
    <property type="match status" value="1"/>
</dbReference>
<evidence type="ECO:0000256" key="20">
    <source>
        <dbReference type="ARBA" id="ARBA00023002"/>
    </source>
</evidence>
<keyword evidence="20" id="KW-0560">Oxidoreductase</keyword>
<dbReference type="Gene3D" id="2.30.30.1150">
    <property type="match status" value="1"/>
</dbReference>
<dbReference type="GO" id="GO:0003886">
    <property type="term" value="F:DNA (cytosine-5-)-methyltransferase activity"/>
    <property type="evidence" value="ECO:0007669"/>
    <property type="project" value="UniProtKB-EC"/>
</dbReference>
<keyword evidence="18" id="KW-0223">Dioxygenase</keyword>
<evidence type="ECO:0000256" key="15">
    <source>
        <dbReference type="ARBA" id="ARBA00022824"/>
    </source>
</evidence>
<feature type="active site" evidence="28">
    <location>
        <position position="2421"/>
    </location>
</feature>
<dbReference type="UniPathway" id="UPA00196"/>
<dbReference type="CDD" id="cd15489">
    <property type="entry name" value="PHD_SF"/>
    <property type="match status" value="1"/>
</dbReference>
<evidence type="ECO:0000256" key="1">
    <source>
        <dbReference type="ARBA" id="ARBA00001954"/>
    </source>
</evidence>
<dbReference type="PROSITE" id="PS50016">
    <property type="entry name" value="ZF_PHD_2"/>
    <property type="match status" value="1"/>
</dbReference>
<organism evidence="38">
    <name type="scientific">Notodromas monacha</name>
    <dbReference type="NCBI Taxonomy" id="399045"/>
    <lineage>
        <taxon>Eukaryota</taxon>
        <taxon>Metazoa</taxon>
        <taxon>Ecdysozoa</taxon>
        <taxon>Arthropoda</taxon>
        <taxon>Crustacea</taxon>
        <taxon>Oligostraca</taxon>
        <taxon>Ostracoda</taxon>
        <taxon>Podocopa</taxon>
        <taxon>Podocopida</taxon>
        <taxon>Cypridocopina</taxon>
        <taxon>Cypridoidea</taxon>
        <taxon>Cyprididae</taxon>
        <taxon>Notodromas</taxon>
    </lineage>
</organism>
<evidence type="ECO:0000256" key="16">
    <source>
        <dbReference type="ARBA" id="ARBA00022833"/>
    </source>
</evidence>
<dbReference type="InterPro" id="IPR001965">
    <property type="entry name" value="Znf_PHD"/>
</dbReference>
<dbReference type="InterPro" id="IPR013637">
    <property type="entry name" value="Lys_sp_deMease-like_dom"/>
</dbReference>
<reference evidence="38" key="1">
    <citation type="submission" date="2020-11" db="EMBL/GenBank/DDBJ databases">
        <authorList>
            <person name="Tran Van P."/>
        </authorList>
    </citation>
    <scope>NUCLEOTIDE SEQUENCE</scope>
</reference>
<dbReference type="PROSITE" id="PS51183">
    <property type="entry name" value="JMJN"/>
    <property type="match status" value="1"/>
</dbReference>
<evidence type="ECO:0000259" key="33">
    <source>
        <dbReference type="PROSITE" id="PS50016"/>
    </source>
</evidence>
<evidence type="ECO:0000259" key="34">
    <source>
        <dbReference type="PROSITE" id="PS51011"/>
    </source>
</evidence>
<evidence type="ECO:0000259" key="36">
    <source>
        <dbReference type="PROSITE" id="PS51183"/>
    </source>
</evidence>
<dbReference type="GO" id="GO:0032259">
    <property type="term" value="P:methylation"/>
    <property type="evidence" value="ECO:0007669"/>
    <property type="project" value="UniProtKB-KW"/>
</dbReference>
<evidence type="ECO:0000256" key="8">
    <source>
        <dbReference type="ARBA" id="ARBA00022603"/>
    </source>
</evidence>
<dbReference type="SUPFAM" id="SSF46774">
    <property type="entry name" value="ARID-like"/>
    <property type="match status" value="1"/>
</dbReference>
<evidence type="ECO:0000256" key="17">
    <source>
        <dbReference type="ARBA" id="ARBA00022853"/>
    </source>
</evidence>
<dbReference type="GO" id="GO:0008270">
    <property type="term" value="F:zinc ion binding"/>
    <property type="evidence" value="ECO:0007669"/>
    <property type="project" value="UniProtKB-KW"/>
</dbReference>
<dbReference type="PROSITE" id="PS51679">
    <property type="entry name" value="SAM_MT_C5"/>
    <property type="match status" value="1"/>
</dbReference>
<evidence type="ECO:0000256" key="31">
    <source>
        <dbReference type="SAM" id="MobiDB-lite"/>
    </source>
</evidence>
<dbReference type="PROSITE" id="PS51184">
    <property type="entry name" value="JMJC"/>
    <property type="match status" value="1"/>
</dbReference>
<dbReference type="PROSITE" id="PS00095">
    <property type="entry name" value="C5_MTASE_2"/>
    <property type="match status" value="1"/>
</dbReference>
<keyword evidence="13" id="KW-0677">Repeat</keyword>
<comment type="similarity">
    <text evidence="6">Belongs to the PIGX family.</text>
</comment>
<dbReference type="SUPFAM" id="SSF53335">
    <property type="entry name" value="S-adenosyl-L-methionine-dependent methyltransferases"/>
    <property type="match status" value="1"/>
</dbReference>
<keyword evidence="9 28" id="KW-0808">Transferase</keyword>
<dbReference type="Pfam" id="PF02928">
    <property type="entry name" value="zf-C5HC2"/>
    <property type="match status" value="1"/>
</dbReference>
<dbReference type="SMART" id="SM00249">
    <property type="entry name" value="PHD"/>
    <property type="match status" value="3"/>
</dbReference>
<keyword evidence="25" id="KW-0539">Nucleus</keyword>
<keyword evidence="10 28" id="KW-0949">S-adenosyl-L-methionine</keyword>
<comment type="cofactor">
    <cofactor evidence="1">
        <name>Fe(2+)</name>
        <dbReference type="ChEBI" id="CHEBI:29033"/>
    </cofactor>
</comment>
<comment type="subcellular location">
    <subcellularLocation>
        <location evidence="3">Endoplasmic reticulum membrane</location>
        <topology evidence="3">Single-pass membrane protein</topology>
    </subcellularLocation>
    <subcellularLocation>
        <location evidence="2">Nucleus</location>
    </subcellularLocation>
</comment>
<evidence type="ECO:0000256" key="26">
    <source>
        <dbReference type="ARBA" id="ARBA00048734"/>
    </source>
</evidence>
<dbReference type="InterPro" id="IPR019786">
    <property type="entry name" value="Zinc_finger_PHD-type_CS"/>
</dbReference>
<evidence type="ECO:0000256" key="23">
    <source>
        <dbReference type="ARBA" id="ARBA00023136"/>
    </source>
</evidence>
<protein>
    <recommendedName>
        <fullName evidence="30">Cytosine-specific methyltransferase</fullName>
        <ecNumber evidence="30">2.1.1.37</ecNumber>
    </recommendedName>
</protein>
<dbReference type="Pfam" id="PF00628">
    <property type="entry name" value="PHD"/>
    <property type="match status" value="2"/>
</dbReference>
<dbReference type="NCBIfam" id="TIGR00675">
    <property type="entry name" value="dcm"/>
    <property type="match status" value="1"/>
</dbReference>
<dbReference type="SMART" id="SM00780">
    <property type="entry name" value="PIG-X"/>
    <property type="match status" value="1"/>
</dbReference>
<evidence type="ECO:0000256" key="18">
    <source>
        <dbReference type="ARBA" id="ARBA00022964"/>
    </source>
</evidence>
<evidence type="ECO:0000256" key="21">
    <source>
        <dbReference type="ARBA" id="ARBA00023004"/>
    </source>
</evidence>
<dbReference type="PANTHER" id="PTHR10694">
    <property type="entry name" value="LYSINE-SPECIFIC DEMETHYLASE"/>
    <property type="match status" value="1"/>
</dbReference>
<name>A0A7R9BTI5_9CRUS</name>
<feature type="domain" description="ARID" evidence="34">
    <location>
        <begin position="80"/>
        <end position="168"/>
    </location>
</feature>
<dbReference type="OrthoDB" id="1678912at2759"/>
<feature type="region of interest" description="Disordered" evidence="31">
    <location>
        <begin position="1238"/>
        <end position="1258"/>
    </location>
</feature>
<dbReference type="InterPro" id="IPR001025">
    <property type="entry name" value="BAH_dom"/>
</dbReference>
<feature type="transmembrane region" description="Helical" evidence="32">
    <location>
        <begin position="2989"/>
        <end position="3012"/>
    </location>
</feature>
<evidence type="ECO:0000256" key="30">
    <source>
        <dbReference type="RuleBase" id="RU000417"/>
    </source>
</evidence>
<dbReference type="InterPro" id="IPR043151">
    <property type="entry name" value="BAH_sf"/>
</dbReference>
<evidence type="ECO:0000313" key="38">
    <source>
        <dbReference type="EMBL" id="CAD7280268.1"/>
    </source>
</evidence>
<dbReference type="GO" id="GO:0003682">
    <property type="term" value="F:chromatin binding"/>
    <property type="evidence" value="ECO:0007669"/>
    <property type="project" value="InterPro"/>
</dbReference>
<comment type="similarity">
    <text evidence="28 29">Belongs to the class I-like SAM-binding methyltransferase superfamily. C5-methyltransferase family.</text>
</comment>
<dbReference type="InterPro" id="IPR001525">
    <property type="entry name" value="C5_MeTfrase"/>
</dbReference>
<evidence type="ECO:0000256" key="14">
    <source>
        <dbReference type="ARBA" id="ARBA00022771"/>
    </source>
</evidence>
<evidence type="ECO:0000256" key="19">
    <source>
        <dbReference type="ARBA" id="ARBA00022989"/>
    </source>
</evidence>
<dbReference type="PROSITE" id="PS00094">
    <property type="entry name" value="C5_MTASE_1"/>
    <property type="match status" value="1"/>
</dbReference>
<comment type="similarity">
    <text evidence="5">Belongs to the JARID1 histone demethylase family.</text>
</comment>
<dbReference type="Gene3D" id="2.30.30.490">
    <property type="match status" value="2"/>
</dbReference>
<feature type="domain" description="BAH" evidence="35">
    <location>
        <begin position="2183"/>
        <end position="2305"/>
    </location>
</feature>
<dbReference type="GO" id="GO:0003677">
    <property type="term" value="F:DNA binding"/>
    <property type="evidence" value="ECO:0007669"/>
    <property type="project" value="UniProtKB-KW"/>
</dbReference>
<feature type="compositionally biased region" description="Low complexity" evidence="31">
    <location>
        <begin position="1442"/>
        <end position="1456"/>
    </location>
</feature>
<dbReference type="InterPro" id="IPR003349">
    <property type="entry name" value="JmjN"/>
</dbReference>
<evidence type="ECO:0000256" key="10">
    <source>
        <dbReference type="ARBA" id="ARBA00022691"/>
    </source>
</evidence>
<feature type="compositionally biased region" description="Low complexity" evidence="31">
    <location>
        <begin position="1636"/>
        <end position="1654"/>
    </location>
</feature>
<dbReference type="PROSITE" id="PS51011">
    <property type="entry name" value="ARID"/>
    <property type="match status" value="1"/>
</dbReference>
<comment type="catalytic activity">
    <reaction evidence="26">
        <text>N(6),N(6),N(6)-trimethyl-L-lysyl(4)-[histone H3] + 3 2-oxoglutarate + 3 O2 = L-lysyl(4)-[histone H3] + 3 formaldehyde + 3 succinate + 3 CO2</text>
        <dbReference type="Rhea" id="RHEA:60208"/>
        <dbReference type="Rhea" id="RHEA-COMP:15537"/>
        <dbReference type="Rhea" id="RHEA-COMP:15547"/>
        <dbReference type="ChEBI" id="CHEBI:15379"/>
        <dbReference type="ChEBI" id="CHEBI:16526"/>
        <dbReference type="ChEBI" id="CHEBI:16810"/>
        <dbReference type="ChEBI" id="CHEBI:16842"/>
        <dbReference type="ChEBI" id="CHEBI:29969"/>
        <dbReference type="ChEBI" id="CHEBI:30031"/>
        <dbReference type="ChEBI" id="CHEBI:61961"/>
        <dbReference type="EC" id="1.14.11.67"/>
    </reaction>
</comment>
<feature type="domain" description="PHD-type" evidence="33">
    <location>
        <begin position="210"/>
        <end position="261"/>
    </location>
</feature>
<dbReference type="Proteomes" id="UP000678499">
    <property type="component" value="Unassembled WGS sequence"/>
</dbReference>
<comment type="pathway">
    <text evidence="4">Glycolipid biosynthesis; glycosylphosphatidylinositol-anchor biosynthesis.</text>
</comment>
<keyword evidence="39" id="KW-1185">Reference proteome</keyword>
<dbReference type="InterPro" id="IPR018117">
    <property type="entry name" value="C5_DNA_meth_AS"/>
</dbReference>
<evidence type="ECO:0000256" key="22">
    <source>
        <dbReference type="ARBA" id="ARBA00023125"/>
    </source>
</evidence>
<dbReference type="Pfam" id="PF02373">
    <property type="entry name" value="JmjC"/>
    <property type="match status" value="1"/>
</dbReference>
<dbReference type="PANTHER" id="PTHR10694:SF33">
    <property type="entry name" value="LYSINE-SPECIFIC DEMETHYLASE 5"/>
    <property type="match status" value="1"/>
</dbReference>
<dbReference type="Pfam" id="PF00145">
    <property type="entry name" value="DNA_methylase"/>
    <property type="match status" value="1"/>
</dbReference>
<keyword evidence="15" id="KW-0256">Endoplasmic reticulum</keyword>
<dbReference type="InterPro" id="IPR011011">
    <property type="entry name" value="Znf_FYVE_PHD"/>
</dbReference>
<dbReference type="GO" id="GO:0006506">
    <property type="term" value="P:GPI anchor biosynthetic process"/>
    <property type="evidence" value="ECO:0007669"/>
    <property type="project" value="UniProtKB-UniPathway"/>
</dbReference>
<dbReference type="Pfam" id="PF02375">
    <property type="entry name" value="JmjN"/>
    <property type="match status" value="1"/>
</dbReference>
<dbReference type="InterPro" id="IPR004198">
    <property type="entry name" value="Znf_C5HC2"/>
</dbReference>
<dbReference type="InterPro" id="IPR013083">
    <property type="entry name" value="Znf_RING/FYVE/PHD"/>
</dbReference>
<feature type="region of interest" description="Disordered" evidence="31">
    <location>
        <begin position="1636"/>
        <end position="1659"/>
    </location>
</feature>
<proteinExistence type="inferred from homology"/>